<evidence type="ECO:0000313" key="5">
    <source>
        <dbReference type="Proteomes" id="UP001209083"/>
    </source>
</evidence>
<feature type="transmembrane region" description="Helical" evidence="2">
    <location>
        <begin position="41"/>
        <end position="60"/>
    </location>
</feature>
<keyword evidence="2" id="KW-1133">Transmembrane helix</keyword>
<keyword evidence="4" id="KW-0378">Hydrolase</keyword>
<keyword evidence="4" id="KW-0540">Nuclease</keyword>
<dbReference type="InterPro" id="IPR036691">
    <property type="entry name" value="Endo/exonu/phosph_ase_sf"/>
</dbReference>
<dbReference type="EMBL" id="CP090958">
    <property type="protein sequence ID" value="WGW11136.1"/>
    <property type="molecule type" value="Genomic_DNA"/>
</dbReference>
<dbReference type="SUPFAM" id="SSF56219">
    <property type="entry name" value="DNase I-like"/>
    <property type="match status" value="1"/>
</dbReference>
<dbReference type="InterPro" id="IPR005135">
    <property type="entry name" value="Endo/exonuclease/phosphatase"/>
</dbReference>
<keyword evidence="4" id="KW-0255">Endonuclease</keyword>
<keyword evidence="2" id="KW-0812">Transmembrane</keyword>
<dbReference type="Proteomes" id="UP001209083">
    <property type="component" value="Chromosome"/>
</dbReference>
<feature type="compositionally biased region" description="Basic and acidic residues" evidence="1">
    <location>
        <begin position="1"/>
        <end position="18"/>
    </location>
</feature>
<evidence type="ECO:0000259" key="3">
    <source>
        <dbReference type="Pfam" id="PF03372"/>
    </source>
</evidence>
<feature type="domain" description="Endonuclease/exonuclease/phosphatase" evidence="3">
    <location>
        <begin position="140"/>
        <end position="337"/>
    </location>
</feature>
<evidence type="ECO:0000256" key="1">
    <source>
        <dbReference type="SAM" id="MobiDB-lite"/>
    </source>
</evidence>
<dbReference type="GO" id="GO:0004519">
    <property type="term" value="F:endonuclease activity"/>
    <property type="evidence" value="ECO:0007669"/>
    <property type="project" value="UniProtKB-KW"/>
</dbReference>
<proteinExistence type="predicted"/>
<evidence type="ECO:0000313" key="4">
    <source>
        <dbReference type="EMBL" id="WGW11136.1"/>
    </source>
</evidence>
<feature type="compositionally biased region" description="Basic residues" evidence="1">
    <location>
        <begin position="26"/>
        <end position="35"/>
    </location>
</feature>
<organism evidence="4 5">
    <name type="scientific">Saxibacter everestensis</name>
    <dbReference type="NCBI Taxonomy" id="2909229"/>
    <lineage>
        <taxon>Bacteria</taxon>
        <taxon>Bacillati</taxon>
        <taxon>Actinomycetota</taxon>
        <taxon>Actinomycetes</taxon>
        <taxon>Micrococcales</taxon>
        <taxon>Brevibacteriaceae</taxon>
        <taxon>Saxibacter</taxon>
    </lineage>
</organism>
<accession>A0ABY8QQL6</accession>
<feature type="transmembrane region" description="Helical" evidence="2">
    <location>
        <begin position="95"/>
        <end position="115"/>
    </location>
</feature>
<feature type="transmembrane region" description="Helical" evidence="2">
    <location>
        <begin position="72"/>
        <end position="90"/>
    </location>
</feature>
<dbReference type="Gene3D" id="3.60.10.10">
    <property type="entry name" value="Endonuclease/exonuclease/phosphatase"/>
    <property type="match status" value="1"/>
</dbReference>
<name>A0ABY8QQL6_9MICO</name>
<keyword evidence="5" id="KW-1185">Reference proteome</keyword>
<gene>
    <name evidence="4" type="ORF">LWF01_13675</name>
</gene>
<keyword evidence="2" id="KW-0472">Membrane</keyword>
<feature type="region of interest" description="Disordered" evidence="1">
    <location>
        <begin position="1"/>
        <end position="35"/>
    </location>
</feature>
<evidence type="ECO:0000256" key="2">
    <source>
        <dbReference type="SAM" id="Phobius"/>
    </source>
</evidence>
<dbReference type="RefSeq" id="WP_349637919.1">
    <property type="nucleotide sequence ID" value="NZ_CP090958.1"/>
</dbReference>
<protein>
    <submittedName>
        <fullName evidence="4">Endonuclease/exonuclease/phosphatase family protein</fullName>
    </submittedName>
</protein>
<dbReference type="Pfam" id="PF03372">
    <property type="entry name" value="Exo_endo_phos"/>
    <property type="match status" value="1"/>
</dbReference>
<sequence>MTLIDRTAHNGGHPERPKRSAAPGRPGRRPGNSRRRRSRGIIIAIAALVLAAAIAGHRFIPETGGLGLVWESALPWAWVLVAALAVLALFRRSLVAGAGVLVAALTWSALFLPGLPFQGQPMPADADTSAGGKSTELVVATHNVGARLPQPTATANSLIDSGADIVSVQELAGKSGGIIGERLTAAYRYHKIVGTVGLWSRYPISDVTRQDLGMDWTRAFSATVTTPAGDVRVYAAHLPSVRPGAESARNDALERLASTVAADDAERIILAGDLNTAATDRHLVALTDQLTDTSMSKAGDFGFTWPSKAPVTRPDHVMVKGIDVVSDQVLPSISSDHRAVIARVALPQG</sequence>
<reference evidence="4 5" key="1">
    <citation type="submission" date="2023-05" db="EMBL/GenBank/DDBJ databases">
        <title>Lithophilousrod everest ZFBP1038 complete genpme.</title>
        <authorList>
            <person name="Tian M."/>
        </authorList>
    </citation>
    <scope>NUCLEOTIDE SEQUENCE [LARGE SCALE GENOMIC DNA]</scope>
    <source>
        <strain evidence="4 5">ZFBP1038</strain>
    </source>
</reference>